<feature type="region of interest" description="Disordered" evidence="1">
    <location>
        <begin position="203"/>
        <end position="239"/>
    </location>
</feature>
<sequence length="239" mass="26282">MGDIDSSYRLSSTTGPPQLSFYAGTPITSKHSINIGTVFVQRDLDRFVKSRDDLAQVLPEAPTLQPSPGPHTDIEQVKDTAFQNGMDRAKTEEAISPEYDFAQNSESRRLLKAGVARDSRLAREDSPHKDDAYAARDDRQAREDDAYHARDSKTQSGNNDKRGIPQGEATYRKVFRRAAKYLQAGLLVDGVMFSDGLVGSHGTAPQGQKLQQEMRQPPTRSLTTGAIFLNDSAPGDVKT</sequence>
<evidence type="ECO:0000313" key="2">
    <source>
        <dbReference type="EMBL" id="ORY08372.1"/>
    </source>
</evidence>
<feature type="region of interest" description="Disordered" evidence="1">
    <location>
        <begin position="117"/>
        <end position="165"/>
    </location>
</feature>
<reference evidence="2 3" key="1">
    <citation type="submission" date="2016-07" db="EMBL/GenBank/DDBJ databases">
        <title>Pervasive Adenine N6-methylation of Active Genes in Fungi.</title>
        <authorList>
            <consortium name="DOE Joint Genome Institute"/>
            <person name="Mondo S.J."/>
            <person name="Dannebaum R.O."/>
            <person name="Kuo R.C."/>
            <person name="Labutti K."/>
            <person name="Haridas S."/>
            <person name="Kuo A."/>
            <person name="Salamov A."/>
            <person name="Ahrendt S.R."/>
            <person name="Lipzen A."/>
            <person name="Sullivan W."/>
            <person name="Andreopoulos W.B."/>
            <person name="Clum A."/>
            <person name="Lindquist E."/>
            <person name="Daum C."/>
            <person name="Ramamoorthy G.K."/>
            <person name="Gryganskyi A."/>
            <person name="Culley D."/>
            <person name="Magnuson J.K."/>
            <person name="James T.Y."/>
            <person name="O'Malley M.A."/>
            <person name="Stajich J.E."/>
            <person name="Spatafora J.W."/>
            <person name="Visel A."/>
            <person name="Grigoriev I.V."/>
        </authorList>
    </citation>
    <scope>NUCLEOTIDE SEQUENCE [LARGE SCALE GENOMIC DNA]</scope>
    <source>
        <strain evidence="2 3">CBS 115471</strain>
    </source>
</reference>
<dbReference type="EMBL" id="MCFA01000102">
    <property type="protein sequence ID" value="ORY08372.1"/>
    <property type="molecule type" value="Genomic_DNA"/>
</dbReference>
<dbReference type="STRING" id="1231657.A0A1Y1ZDK6"/>
<dbReference type="OrthoDB" id="60033at2759"/>
<protein>
    <submittedName>
        <fullName evidence="2">Uncharacterized protein</fullName>
    </submittedName>
</protein>
<name>A0A1Y1ZDK6_9PLEO</name>
<feature type="compositionally biased region" description="Polar residues" evidence="1">
    <location>
        <begin position="203"/>
        <end position="224"/>
    </location>
</feature>
<evidence type="ECO:0000256" key="1">
    <source>
        <dbReference type="SAM" id="MobiDB-lite"/>
    </source>
</evidence>
<accession>A0A1Y1ZDK6</accession>
<evidence type="ECO:0000313" key="3">
    <source>
        <dbReference type="Proteomes" id="UP000193144"/>
    </source>
</evidence>
<dbReference type="Proteomes" id="UP000193144">
    <property type="component" value="Unassembled WGS sequence"/>
</dbReference>
<gene>
    <name evidence="2" type="ORF">BCR34DRAFT_603621</name>
</gene>
<organism evidence="2 3">
    <name type="scientific">Clohesyomyces aquaticus</name>
    <dbReference type="NCBI Taxonomy" id="1231657"/>
    <lineage>
        <taxon>Eukaryota</taxon>
        <taxon>Fungi</taxon>
        <taxon>Dikarya</taxon>
        <taxon>Ascomycota</taxon>
        <taxon>Pezizomycotina</taxon>
        <taxon>Dothideomycetes</taxon>
        <taxon>Pleosporomycetidae</taxon>
        <taxon>Pleosporales</taxon>
        <taxon>Lindgomycetaceae</taxon>
        <taxon>Clohesyomyces</taxon>
    </lineage>
</organism>
<keyword evidence="3" id="KW-1185">Reference proteome</keyword>
<feature type="compositionally biased region" description="Basic and acidic residues" evidence="1">
    <location>
        <begin position="117"/>
        <end position="163"/>
    </location>
</feature>
<dbReference type="AlphaFoldDB" id="A0A1Y1ZDK6"/>
<proteinExistence type="predicted"/>
<comment type="caution">
    <text evidence="2">The sequence shown here is derived from an EMBL/GenBank/DDBJ whole genome shotgun (WGS) entry which is preliminary data.</text>
</comment>